<dbReference type="KEGG" id="cput:CONPUDRAFT_156887"/>
<evidence type="ECO:0000259" key="2">
    <source>
        <dbReference type="Pfam" id="PF01926"/>
    </source>
</evidence>
<evidence type="ECO:0000313" key="3">
    <source>
        <dbReference type="EMBL" id="EIW77701.1"/>
    </source>
</evidence>
<dbReference type="Gene3D" id="3.40.50.300">
    <property type="entry name" value="P-loop containing nucleotide triphosphate hydrolases"/>
    <property type="match status" value="1"/>
</dbReference>
<feature type="domain" description="G" evidence="2">
    <location>
        <begin position="93"/>
        <end position="217"/>
    </location>
</feature>
<comment type="caution">
    <text evidence="3">The sequence shown here is derived from an EMBL/GenBank/DDBJ whole genome shotgun (WGS) entry which is preliminary data.</text>
</comment>
<proteinExistence type="predicted"/>
<dbReference type="InterPro" id="IPR006073">
    <property type="entry name" value="GTP-bd"/>
</dbReference>
<dbReference type="AlphaFoldDB" id="A0A5M3MGH2"/>
<reference evidence="4" key="1">
    <citation type="journal article" date="2012" name="Science">
        <title>The Paleozoic origin of enzymatic lignin decomposition reconstructed from 31 fungal genomes.</title>
        <authorList>
            <person name="Floudas D."/>
            <person name="Binder M."/>
            <person name="Riley R."/>
            <person name="Barry K."/>
            <person name="Blanchette R.A."/>
            <person name="Henrissat B."/>
            <person name="Martinez A.T."/>
            <person name="Otillar R."/>
            <person name="Spatafora J.W."/>
            <person name="Yadav J.S."/>
            <person name="Aerts A."/>
            <person name="Benoit I."/>
            <person name="Boyd A."/>
            <person name="Carlson A."/>
            <person name="Copeland A."/>
            <person name="Coutinho P.M."/>
            <person name="de Vries R.P."/>
            <person name="Ferreira P."/>
            <person name="Findley K."/>
            <person name="Foster B."/>
            <person name="Gaskell J."/>
            <person name="Glotzer D."/>
            <person name="Gorecki P."/>
            <person name="Heitman J."/>
            <person name="Hesse C."/>
            <person name="Hori C."/>
            <person name="Igarashi K."/>
            <person name="Jurgens J.A."/>
            <person name="Kallen N."/>
            <person name="Kersten P."/>
            <person name="Kohler A."/>
            <person name="Kuees U."/>
            <person name="Kumar T.K.A."/>
            <person name="Kuo A."/>
            <person name="LaButti K."/>
            <person name="Larrondo L.F."/>
            <person name="Lindquist E."/>
            <person name="Ling A."/>
            <person name="Lombard V."/>
            <person name="Lucas S."/>
            <person name="Lundell T."/>
            <person name="Martin R."/>
            <person name="McLaughlin D.J."/>
            <person name="Morgenstern I."/>
            <person name="Morin E."/>
            <person name="Murat C."/>
            <person name="Nagy L.G."/>
            <person name="Nolan M."/>
            <person name="Ohm R.A."/>
            <person name="Patyshakuliyeva A."/>
            <person name="Rokas A."/>
            <person name="Ruiz-Duenas F.J."/>
            <person name="Sabat G."/>
            <person name="Salamov A."/>
            <person name="Samejima M."/>
            <person name="Schmutz J."/>
            <person name="Slot J.C."/>
            <person name="St John F."/>
            <person name="Stenlid J."/>
            <person name="Sun H."/>
            <person name="Sun S."/>
            <person name="Syed K."/>
            <person name="Tsang A."/>
            <person name="Wiebenga A."/>
            <person name="Young D."/>
            <person name="Pisabarro A."/>
            <person name="Eastwood D.C."/>
            <person name="Martin F."/>
            <person name="Cullen D."/>
            <person name="Grigoriev I.V."/>
            <person name="Hibbett D.S."/>
        </authorList>
    </citation>
    <scope>NUCLEOTIDE SEQUENCE [LARGE SCALE GENOMIC DNA]</scope>
    <source>
        <strain evidence="4">RWD-64-598 SS2</strain>
    </source>
</reference>
<keyword evidence="4" id="KW-1185">Reference proteome</keyword>
<dbReference type="Pfam" id="PF01926">
    <property type="entry name" value="MMR_HSR1"/>
    <property type="match status" value="1"/>
</dbReference>
<dbReference type="OrthoDB" id="391988at2759"/>
<dbReference type="Proteomes" id="UP000053558">
    <property type="component" value="Unassembled WGS sequence"/>
</dbReference>
<accession>A0A5M3MGH2</accession>
<organism evidence="3 4">
    <name type="scientific">Coniophora puteana (strain RWD-64-598)</name>
    <name type="common">Brown rot fungus</name>
    <dbReference type="NCBI Taxonomy" id="741705"/>
    <lineage>
        <taxon>Eukaryota</taxon>
        <taxon>Fungi</taxon>
        <taxon>Dikarya</taxon>
        <taxon>Basidiomycota</taxon>
        <taxon>Agaricomycotina</taxon>
        <taxon>Agaricomycetes</taxon>
        <taxon>Agaricomycetidae</taxon>
        <taxon>Boletales</taxon>
        <taxon>Coniophorineae</taxon>
        <taxon>Coniophoraceae</taxon>
        <taxon>Coniophora</taxon>
    </lineage>
</organism>
<evidence type="ECO:0000313" key="4">
    <source>
        <dbReference type="Proteomes" id="UP000053558"/>
    </source>
</evidence>
<protein>
    <recommendedName>
        <fullName evidence="2">G domain-containing protein</fullName>
    </recommendedName>
</protein>
<dbReference type="GO" id="GO:0005525">
    <property type="term" value="F:GTP binding"/>
    <property type="evidence" value="ECO:0007669"/>
    <property type="project" value="InterPro"/>
</dbReference>
<dbReference type="RefSeq" id="XP_007772073.1">
    <property type="nucleotide sequence ID" value="XM_007773883.1"/>
</dbReference>
<name>A0A5M3MGH2_CONPW</name>
<gene>
    <name evidence="3" type="ORF">CONPUDRAFT_156887</name>
</gene>
<dbReference type="EMBL" id="JH711583">
    <property type="protein sequence ID" value="EIW77701.1"/>
    <property type="molecule type" value="Genomic_DNA"/>
</dbReference>
<dbReference type="SUPFAM" id="SSF52540">
    <property type="entry name" value="P-loop containing nucleoside triphosphate hydrolases"/>
    <property type="match status" value="1"/>
</dbReference>
<dbReference type="GeneID" id="19203660"/>
<sequence>MLETVFGPQADILAGGAVDPHSARSDALRATSGPDDPIFLRPLVLRERQQSLSPSTATTRAIPTNAPAVSVQTPANDLVPTTEAIFNECSRFRILVAGKTGGGKSSLINGIFGTKLAAESEYTRGEATIENAFESDANRRFVLHDSMGYEAGKTDNFDKVKRFVEQKSQGPESDRLHAIWLCISISYHRGRVFETGDEKLLSMLNKISKIPLIVVFTMLNGIMMTIQRNEGLKPEPAVKNAREIVEEMYSKQNCPRPFVCVSTRREYEDTLKELTNVTMDQLEPHAPSQSGSKSPKRSFFRNPFHGRSKSALPSHTESQDQGQDHGQTNNQVLLATAQRINPPMKVKASIE</sequence>
<feature type="compositionally biased region" description="Basic residues" evidence="1">
    <location>
        <begin position="294"/>
        <end position="308"/>
    </location>
</feature>
<dbReference type="CDD" id="cd00882">
    <property type="entry name" value="Ras_like_GTPase"/>
    <property type="match status" value="1"/>
</dbReference>
<feature type="compositionally biased region" description="Polar residues" evidence="1">
    <location>
        <begin position="311"/>
        <end position="333"/>
    </location>
</feature>
<dbReference type="InterPro" id="IPR027417">
    <property type="entry name" value="P-loop_NTPase"/>
</dbReference>
<feature type="region of interest" description="Disordered" evidence="1">
    <location>
        <begin position="278"/>
        <end position="351"/>
    </location>
</feature>
<evidence type="ECO:0000256" key="1">
    <source>
        <dbReference type="SAM" id="MobiDB-lite"/>
    </source>
</evidence>